<dbReference type="EMBL" id="BK015402">
    <property type="protein sequence ID" value="DAE05052.1"/>
    <property type="molecule type" value="Genomic_DNA"/>
</dbReference>
<organism evidence="1">
    <name type="scientific">Podoviridae sp. ctfAL26</name>
    <dbReference type="NCBI Taxonomy" id="2825265"/>
    <lineage>
        <taxon>Viruses</taxon>
        <taxon>Duplodnaviria</taxon>
        <taxon>Heunggongvirae</taxon>
        <taxon>Uroviricota</taxon>
        <taxon>Caudoviricetes</taxon>
    </lineage>
</organism>
<name>A0A8S5PFR5_9CAUD</name>
<dbReference type="Pfam" id="PF05894">
    <property type="entry name" value="Podovirus_Gp16"/>
    <property type="match status" value="1"/>
</dbReference>
<dbReference type="InterPro" id="IPR008784">
    <property type="entry name" value="Podovirus_Gp16"/>
</dbReference>
<reference evidence="1" key="1">
    <citation type="journal article" date="2021" name="Proc. Natl. Acad. Sci. U.S.A.">
        <title>A Catalog of Tens of Thousands of Viruses from Human Metagenomes Reveals Hidden Associations with Chronic Diseases.</title>
        <authorList>
            <person name="Tisza M.J."/>
            <person name="Buck C.B."/>
        </authorList>
    </citation>
    <scope>NUCLEOTIDE SEQUENCE</scope>
    <source>
        <strain evidence="1">CtfAL26</strain>
    </source>
</reference>
<accession>A0A8S5PFR5</accession>
<proteinExistence type="predicted"/>
<sequence length="333" mass="38027">MYYNIDSALSYNALFTMIMGGRGIGKTYSAKKRAIKNFLAKGEQFVYLRRYKTELKKSVPTFFADVAKEFPDHQFKATAKGLYIDEQLAGFCMTLSTQIVEKSTAYPGVTLIIFEEFLIDPSSSYHYLRNEVETFLEAYSTVARDRDVRAVFLANNVSLYNPYFLYFGLQLIGEQTVAKAKGGDVILLKVSSEEFANHMAQTRFGKIIAGTSYGEYAIGNVALRDSNEFLERKQGTAYYYFGFFFNGEFYGVWRDDKVGLMYCSEDYDPSYPLKYTLSMADHTPNTLMVKSVRNQPVWRLATVLFQQGKMRFETGKAKAAWVGVMKMLNEIKV</sequence>
<dbReference type="Gene3D" id="3.40.50.300">
    <property type="entry name" value="P-loop containing nucleotide triphosphate hydrolases"/>
    <property type="match status" value="1"/>
</dbReference>
<evidence type="ECO:0000313" key="1">
    <source>
        <dbReference type="EMBL" id="DAE05052.1"/>
    </source>
</evidence>
<dbReference type="InterPro" id="IPR027417">
    <property type="entry name" value="P-loop_NTPase"/>
</dbReference>
<protein>
    <submittedName>
        <fullName evidence="1">DNA encapsidation protein</fullName>
    </submittedName>
</protein>